<dbReference type="Gene3D" id="3.30.1490.20">
    <property type="entry name" value="ATP-grasp fold, A domain"/>
    <property type="match status" value="1"/>
</dbReference>
<dbReference type="FunFam" id="3.90.226.10:FF:000010">
    <property type="entry name" value="acetyl-CoA carboxylase isoform X2"/>
    <property type="match status" value="1"/>
</dbReference>
<dbReference type="GO" id="GO:2001295">
    <property type="term" value="P:malonyl-CoA biosynthetic process"/>
    <property type="evidence" value="ECO:0007669"/>
    <property type="project" value="UniProtKB-UniPathway"/>
</dbReference>
<evidence type="ECO:0000256" key="21">
    <source>
        <dbReference type="ARBA" id="ARBA00048600"/>
    </source>
</evidence>
<comment type="pathway">
    <text evidence="3">Lipid metabolism; malonyl-CoA biosynthesis; malonyl-CoA from acetyl-CoA: step 1/1.</text>
</comment>
<evidence type="ECO:0000256" key="13">
    <source>
        <dbReference type="ARBA" id="ARBA00022840"/>
    </source>
</evidence>
<evidence type="ECO:0000256" key="6">
    <source>
        <dbReference type="ARBA" id="ARBA00022516"/>
    </source>
</evidence>
<dbReference type="InterPro" id="IPR005481">
    <property type="entry name" value="BC-like_N"/>
</dbReference>
<evidence type="ECO:0008006" key="30">
    <source>
        <dbReference type="Google" id="ProtNLM"/>
    </source>
</evidence>
<proteinExistence type="predicted"/>
<keyword evidence="19" id="KW-0511">Multifunctional enzyme</keyword>
<evidence type="ECO:0000256" key="22">
    <source>
        <dbReference type="PROSITE-ProRule" id="PRU00409"/>
    </source>
</evidence>
<reference evidence="29" key="1">
    <citation type="submission" date="2021-01" db="EMBL/GenBank/DDBJ databases">
        <authorList>
            <person name="Corre E."/>
            <person name="Pelletier E."/>
            <person name="Niang G."/>
            <person name="Scheremetjew M."/>
            <person name="Finn R."/>
            <person name="Kale V."/>
            <person name="Holt S."/>
            <person name="Cochrane G."/>
            <person name="Meng A."/>
            <person name="Brown T."/>
            <person name="Cohen L."/>
        </authorList>
    </citation>
    <scope>NUCLEOTIDE SEQUENCE</scope>
    <source>
        <strain evidence="29">CCMP 410</strain>
    </source>
</reference>
<dbReference type="PANTHER" id="PTHR45728:SF3">
    <property type="entry name" value="ACETYL-COA CARBOXYLASE"/>
    <property type="match status" value="1"/>
</dbReference>
<dbReference type="PROSITE" id="PS00867">
    <property type="entry name" value="CPSASE_2"/>
    <property type="match status" value="1"/>
</dbReference>
<dbReference type="GO" id="GO:0005524">
    <property type="term" value="F:ATP binding"/>
    <property type="evidence" value="ECO:0007669"/>
    <property type="project" value="UniProtKB-UniRule"/>
</dbReference>
<keyword evidence="18" id="KW-0092">Biotin</keyword>
<evidence type="ECO:0000256" key="5">
    <source>
        <dbReference type="ARBA" id="ARBA00022490"/>
    </source>
</evidence>
<gene>
    <name evidence="29" type="ORF">GOCE00092_LOCUS22893</name>
</gene>
<evidence type="ECO:0000256" key="7">
    <source>
        <dbReference type="ARBA" id="ARBA00022533"/>
    </source>
</evidence>
<dbReference type="InterPro" id="IPR001882">
    <property type="entry name" value="Biotin_BS"/>
</dbReference>
<comment type="catalytic activity">
    <reaction evidence="20">
        <text>hydrogencarbonate + acetyl-CoA + ATP = malonyl-CoA + ADP + phosphate + H(+)</text>
        <dbReference type="Rhea" id="RHEA:11308"/>
        <dbReference type="ChEBI" id="CHEBI:15378"/>
        <dbReference type="ChEBI" id="CHEBI:17544"/>
        <dbReference type="ChEBI" id="CHEBI:30616"/>
        <dbReference type="ChEBI" id="CHEBI:43474"/>
        <dbReference type="ChEBI" id="CHEBI:57288"/>
        <dbReference type="ChEBI" id="CHEBI:57384"/>
        <dbReference type="ChEBI" id="CHEBI:456216"/>
        <dbReference type="EC" id="6.4.1.2"/>
    </reaction>
</comment>
<keyword evidence="10" id="KW-0479">Metal-binding</keyword>
<dbReference type="GO" id="GO:0005829">
    <property type="term" value="C:cytosol"/>
    <property type="evidence" value="ECO:0007669"/>
    <property type="project" value="UniProtKB-SubCell"/>
</dbReference>
<feature type="domain" description="Lipoyl-binding" evidence="24">
    <location>
        <begin position="712"/>
        <end position="791"/>
    </location>
</feature>
<evidence type="ECO:0000256" key="10">
    <source>
        <dbReference type="ARBA" id="ARBA00022723"/>
    </source>
</evidence>
<feature type="domain" description="CoA carboxyltransferase C-terminal" evidence="28">
    <location>
        <begin position="1701"/>
        <end position="2009"/>
    </location>
</feature>
<evidence type="ECO:0000256" key="16">
    <source>
        <dbReference type="ARBA" id="ARBA00023160"/>
    </source>
</evidence>
<dbReference type="SMART" id="SM00878">
    <property type="entry name" value="Biotin_carb_C"/>
    <property type="match status" value="1"/>
</dbReference>
<dbReference type="Pfam" id="PF08326">
    <property type="entry name" value="ACC_central"/>
    <property type="match status" value="2"/>
</dbReference>
<dbReference type="InterPro" id="IPR005479">
    <property type="entry name" value="CPAse_ATP-bd"/>
</dbReference>
<dbReference type="InterPro" id="IPR000089">
    <property type="entry name" value="Biotin_lipoyl"/>
</dbReference>
<dbReference type="Gene3D" id="3.30.470.20">
    <property type="entry name" value="ATP-grasp fold, B domain"/>
    <property type="match status" value="1"/>
</dbReference>
<dbReference type="InterPro" id="IPR011762">
    <property type="entry name" value="COA_CT_N"/>
</dbReference>
<keyword evidence="15" id="KW-0443">Lipid metabolism</keyword>
<dbReference type="EMBL" id="HBGK01043630">
    <property type="protein sequence ID" value="CAD9303286.1"/>
    <property type="molecule type" value="Transcribed_RNA"/>
</dbReference>
<dbReference type="PROSITE" id="PS50975">
    <property type="entry name" value="ATP_GRASP"/>
    <property type="match status" value="1"/>
</dbReference>
<evidence type="ECO:0000259" key="25">
    <source>
        <dbReference type="PROSITE" id="PS50975"/>
    </source>
</evidence>
<dbReference type="FunFam" id="2.40.50.100:FF:000005">
    <property type="entry name" value="Acetyl-CoA carboxylase 1"/>
    <property type="match status" value="1"/>
</dbReference>
<dbReference type="SUPFAM" id="SSF51246">
    <property type="entry name" value="Rudiment single hybrid motif"/>
    <property type="match status" value="1"/>
</dbReference>
<keyword evidence="12" id="KW-0276">Fatty acid metabolism</keyword>
<feature type="domain" description="ATP-grasp" evidence="25">
    <location>
        <begin position="247"/>
        <end position="438"/>
    </location>
</feature>
<feature type="signal peptide" evidence="23">
    <location>
        <begin position="1"/>
        <end position="21"/>
    </location>
</feature>
<evidence type="ECO:0000256" key="18">
    <source>
        <dbReference type="ARBA" id="ARBA00023267"/>
    </source>
</evidence>
<keyword evidence="14" id="KW-0460">Magnesium</keyword>
<feature type="domain" description="CoA carboxyltransferase N-terminal" evidence="27">
    <location>
        <begin position="1365"/>
        <end position="1697"/>
    </location>
</feature>
<keyword evidence="11 22" id="KW-0547">Nucleotide-binding</keyword>
<feature type="domain" description="Biotin carboxylation" evidence="26">
    <location>
        <begin position="85"/>
        <end position="589"/>
    </location>
</feature>
<dbReference type="InterPro" id="IPR013537">
    <property type="entry name" value="AcCoA_COase_cen"/>
</dbReference>
<evidence type="ECO:0000256" key="1">
    <source>
        <dbReference type="ARBA" id="ARBA00001953"/>
    </source>
</evidence>
<dbReference type="Pfam" id="PF00364">
    <property type="entry name" value="Biotin_lipoyl"/>
    <property type="match status" value="1"/>
</dbReference>
<keyword evidence="13 22" id="KW-0067">ATP-binding</keyword>
<dbReference type="GO" id="GO:0046872">
    <property type="term" value="F:metal ion binding"/>
    <property type="evidence" value="ECO:0007669"/>
    <property type="project" value="UniProtKB-KW"/>
</dbReference>
<evidence type="ECO:0000256" key="9">
    <source>
        <dbReference type="ARBA" id="ARBA00022598"/>
    </source>
</evidence>
<dbReference type="Pfam" id="PF02786">
    <property type="entry name" value="CPSase_L_D2"/>
    <property type="match status" value="1"/>
</dbReference>
<evidence type="ECO:0000313" key="29">
    <source>
        <dbReference type="EMBL" id="CAD9303286.1"/>
    </source>
</evidence>
<dbReference type="FunFam" id="3.30.1490.20:FF:000003">
    <property type="entry name" value="acetyl-CoA carboxylase isoform X1"/>
    <property type="match status" value="1"/>
</dbReference>
<dbReference type="CDD" id="cd06850">
    <property type="entry name" value="biotinyl_domain"/>
    <property type="match status" value="1"/>
</dbReference>
<evidence type="ECO:0000256" key="20">
    <source>
        <dbReference type="ARBA" id="ARBA00048065"/>
    </source>
</evidence>
<dbReference type="PANTHER" id="PTHR45728">
    <property type="entry name" value="ACETYL-COA CARBOXYLASE, ISOFORM A"/>
    <property type="match status" value="1"/>
</dbReference>
<comment type="subunit">
    <text evidence="4">Homodimer.</text>
</comment>
<evidence type="ECO:0000256" key="14">
    <source>
        <dbReference type="ARBA" id="ARBA00022842"/>
    </source>
</evidence>
<comment type="subcellular location">
    <subcellularLocation>
        <location evidence="2">Cytoplasm</location>
        <location evidence="2">Cytosol</location>
    </subcellularLocation>
</comment>
<evidence type="ECO:0000256" key="17">
    <source>
        <dbReference type="ARBA" id="ARBA00023211"/>
    </source>
</evidence>
<comment type="catalytic activity">
    <reaction evidence="21">
        <text>N(6)-biotinyl-L-lysyl-[protein] + hydrogencarbonate + ATP = N(6)-carboxybiotinyl-L-lysyl-[protein] + ADP + phosphate + H(+)</text>
        <dbReference type="Rhea" id="RHEA:13501"/>
        <dbReference type="Rhea" id="RHEA-COMP:10505"/>
        <dbReference type="Rhea" id="RHEA-COMP:10506"/>
        <dbReference type="ChEBI" id="CHEBI:15378"/>
        <dbReference type="ChEBI" id="CHEBI:17544"/>
        <dbReference type="ChEBI" id="CHEBI:30616"/>
        <dbReference type="ChEBI" id="CHEBI:43474"/>
        <dbReference type="ChEBI" id="CHEBI:83144"/>
        <dbReference type="ChEBI" id="CHEBI:83145"/>
        <dbReference type="ChEBI" id="CHEBI:456216"/>
        <dbReference type="EC" id="6.3.4.14"/>
    </reaction>
</comment>
<dbReference type="InterPro" id="IPR049076">
    <property type="entry name" value="ACCA"/>
</dbReference>
<dbReference type="PROSITE" id="PS00188">
    <property type="entry name" value="BIOTIN"/>
    <property type="match status" value="1"/>
</dbReference>
<keyword evidence="5" id="KW-0963">Cytoplasm</keyword>
<accession>A0A7S1VKQ8</accession>
<keyword evidence="6" id="KW-0444">Lipid biosynthesis</keyword>
<dbReference type="Gene3D" id="2.40.50.100">
    <property type="match status" value="1"/>
</dbReference>
<dbReference type="InterPro" id="IPR011763">
    <property type="entry name" value="COA_CT_C"/>
</dbReference>
<dbReference type="InterPro" id="IPR005482">
    <property type="entry name" value="Biotin_COase_C"/>
</dbReference>
<evidence type="ECO:0000256" key="8">
    <source>
        <dbReference type="ARBA" id="ARBA00022553"/>
    </source>
</evidence>
<dbReference type="SUPFAM" id="SSF56059">
    <property type="entry name" value="Glutathione synthetase ATP-binding domain-like"/>
    <property type="match status" value="1"/>
</dbReference>
<dbReference type="InterPro" id="IPR034733">
    <property type="entry name" value="AcCoA_carboxyl_beta"/>
</dbReference>
<name>A0A7S1VKQ8_9STRA</name>
<evidence type="ECO:0000259" key="24">
    <source>
        <dbReference type="PROSITE" id="PS50968"/>
    </source>
</evidence>
<keyword evidence="9" id="KW-0436">Ligase</keyword>
<evidence type="ECO:0000256" key="4">
    <source>
        <dbReference type="ARBA" id="ARBA00011738"/>
    </source>
</evidence>
<evidence type="ECO:0000259" key="27">
    <source>
        <dbReference type="PROSITE" id="PS50980"/>
    </source>
</evidence>
<dbReference type="Pfam" id="PF21385">
    <property type="entry name" value="ACCA_BT"/>
    <property type="match status" value="1"/>
</dbReference>
<keyword evidence="16" id="KW-0275">Fatty acid biosynthesis</keyword>
<evidence type="ECO:0000259" key="26">
    <source>
        <dbReference type="PROSITE" id="PS50979"/>
    </source>
</evidence>
<dbReference type="Pfam" id="PF02785">
    <property type="entry name" value="Biotin_carb_C"/>
    <property type="match status" value="1"/>
</dbReference>
<dbReference type="PROSITE" id="PS50968">
    <property type="entry name" value="BIOTINYL_LIPOYL"/>
    <property type="match status" value="1"/>
</dbReference>
<dbReference type="FunFam" id="3.40.50.20:FF:000005">
    <property type="entry name" value="acetyl-CoA carboxylase isoform X2"/>
    <property type="match status" value="1"/>
</dbReference>
<keyword evidence="7" id="KW-0021">Allosteric enzyme</keyword>
<comment type="cofactor">
    <cofactor evidence="1">
        <name>biotin</name>
        <dbReference type="ChEBI" id="CHEBI:57586"/>
    </cofactor>
</comment>
<dbReference type="InterPro" id="IPR011761">
    <property type="entry name" value="ATP-grasp"/>
</dbReference>
<dbReference type="Pfam" id="PF01039">
    <property type="entry name" value="Carboxyl_trans"/>
    <property type="match status" value="1"/>
</dbReference>
<dbReference type="Pfam" id="PF00289">
    <property type="entry name" value="Biotin_carb_N"/>
    <property type="match status" value="1"/>
</dbReference>
<dbReference type="InterPro" id="IPR049074">
    <property type="entry name" value="ACCA_BT"/>
</dbReference>
<dbReference type="InterPro" id="IPR029045">
    <property type="entry name" value="ClpP/crotonase-like_dom_sf"/>
</dbReference>
<evidence type="ECO:0000256" key="11">
    <source>
        <dbReference type="ARBA" id="ARBA00022741"/>
    </source>
</evidence>
<dbReference type="GO" id="GO:0004075">
    <property type="term" value="F:biotin carboxylase activity"/>
    <property type="evidence" value="ECO:0007669"/>
    <property type="project" value="UniProtKB-EC"/>
</dbReference>
<evidence type="ECO:0000256" key="15">
    <source>
        <dbReference type="ARBA" id="ARBA00023098"/>
    </source>
</evidence>
<dbReference type="Gene3D" id="3.90.226.10">
    <property type="entry name" value="2-enoyl-CoA Hydratase, Chain A, domain 1"/>
    <property type="match status" value="2"/>
</dbReference>
<dbReference type="InterPro" id="IPR011054">
    <property type="entry name" value="Rudment_hybrid_motif"/>
</dbReference>
<evidence type="ECO:0000256" key="2">
    <source>
        <dbReference type="ARBA" id="ARBA00004514"/>
    </source>
</evidence>
<dbReference type="PROSITE" id="PS50980">
    <property type="entry name" value="COA_CT_NTER"/>
    <property type="match status" value="1"/>
</dbReference>
<dbReference type="Gene3D" id="3.40.50.20">
    <property type="match status" value="1"/>
</dbReference>
<dbReference type="SUPFAM" id="SSF51230">
    <property type="entry name" value="Single hybrid motif"/>
    <property type="match status" value="1"/>
</dbReference>
<evidence type="ECO:0000256" key="19">
    <source>
        <dbReference type="ARBA" id="ARBA00023268"/>
    </source>
</evidence>
<dbReference type="FunFam" id="3.30.470.20:FF:000043">
    <property type="entry name" value="acetyl-CoA carboxylase 1-like"/>
    <property type="match status" value="1"/>
</dbReference>
<sequence>MLRTGYAVAATFLAAAVAVQSFSLNNGPAAFVSNSLQQRNNHHASTSTTALLGPLSMSTIEEAVKVSDSTKALEDYVADRGGNRPIKKVLIANNGMAATKSILSMRQWAYMELGDERAIQFVAMATPEDLKANAEFIRLADSFVEVPAGKNSNNYANVDVICKIAQEQGVDAVWPGWGHASENPKLPNTLTEMGIKFIGPPAPVMSVLGDKIAANILAQTAKVPSIPWSGSYGGENDGPLVAELTEEGTIPQETFEKATCHSVEEATEAARKIGYENGIMIKASEGGGGKGIRFVENEEDLKNAYIQVQNEVIGSPIFLMQLCKNARHLEVQIVGDEHGNAVALNGRDCSTQRRFQKIFEEGPPTIAKPETFAKMEKAAQRLTQTIGYVGAGTVEYLYNADTDDFFFLELNPRLQVEHPVTEGVSLVNLPATQLQVAMGIPLYNIPEIRRFYGKDMLGTSKIDFLEEDYKPIDSHVIAARITAENPDEGFKPTSGTIERIKFQSTSNVWGYFSVGSNGGIHEFADSQFGHLFAKGATREQARKSLILALKEIEVRGEIRTTVEYLVQLLETKEFIENTIDTSWLDGIIKEKSVQIQQPPHLVVTSAAIFKAFQHVTEATNEVKESLQKGQVSTSGIPGINSFEVEIAYEDTKYPFHVERTAPDVFRFTLGNNVIDARVTQTAEGALLANFGGELHRIFGMDEPLGLRLVLDGVTVLMPTIFDPSELRTDVTGKVVRYLQDSGAEVTTGEPYVEVEAMKMIMPIKASESGKITHNLSPGSVISAGDLLASLELKDPSKVKKILTFEGELDIPSVALEADTAADVTNVLAGYKGDPEGAAVAALNGAEDAQEAFGIIDNLLNEFIRVESIFAGKLKDDVVRELTKANADTLDVVIAENQAHQQLGDRSKLVLALIRQVTSLVEQGATVTEELAATLKTLSGMKQKVYGEIALAADDVIRGADVKPFANRVSELRALLVGGSVDLVKLSKDAALSAGVDLLTALFDDSDPAVRDAAIETYVRRVYRAHRVDDLSVEETDGVVTCKWTYGFADVTVDASVTRCGMLSVVPSVSALEIDPILDNFSKHVGDTGAAGRFIHVLHVAALKSEEGEVDALEKVVMANERKLSALGVRSVNAQVSIDEKQPKYFSYAQCDGYKEDPFRRNMRPTFRHILELPRLAENFELERIPAINRNTQVYVGTEKTPKPRRGGPPQVVFIRGVSSSPGLISVAGARRMLENGLDELERAQANSKVNMQSSSRIFLHTMKELENTSPEEIASTFKTTMGTLKSQLATRLLKLRVDEVEVKVRLAVKGPGGESMVQSVRLVASSMDGEWLKPTAYVETPDPITGVAMEFRAIGEQKAPVAVESYTTSNVIQTKRAIARRVGSTYAYDFLGLMEVGMIEEWAAYIKANAPGSDIPSNIFKSEELIENESGELVKGSRPVGTNPNGMVAWHVNMKTPEYPEGREVVVIANDVTVQSGSFGVEEDELYYKASVYARENKLPRVYIACNAGARIGLVDELKPKINIKFLDAENPAKGFDYLYLTDADYKELPEGAVIAHQVPEGWALDDIIGTKHGIGVENLQGSGKIAGETSRAYDEIFTLSYVTGRSVGIGAYLVRLGQRVIQMKQGPIILTGYSALNKLLGREVYNSQDQLGGPQIMYPNGVSHETVENDQEGVASILKWLSFVPKTVGELPACRACADPVDRDVAWRPTPTPYDPREMLAGTTDMAGFFDKGSWKEYLEGWGKSVVIGRGRLGGIPMGAVAVETRLVDKVVPADPADVNSREAILPQAGQVLFPDSSYKTAQAIRDFNKEGLPIMLFANWRGFSGGSRDMAGEILKFGAMIVDALREYEHPVYVYLPPHGELRGGSWVVVDPTINEAKMEMYADPDSRGGILEPAGITEVKFRVPDQLKVMHRLDPQLQMLDSELEVTEFEDARDDIKSQIGSREEILKPVYLQAATEFADLHDKTGRMKAKGVIRQAVPWARSREFFFWRAKRRMMEDKAIQDLQAVDSTLSLEAATGIVEGMYSGKADGSNDEAVAAFFEENATTVADKVKAVKAAAVQAKIESLKKELDGIEFM</sequence>
<dbReference type="Gene3D" id="3.90.1770.10">
    <property type="entry name" value="PreATP-grasp domain"/>
    <property type="match status" value="1"/>
</dbReference>
<dbReference type="InterPro" id="IPR013815">
    <property type="entry name" value="ATP_grasp_subdomain_1"/>
</dbReference>
<evidence type="ECO:0000256" key="12">
    <source>
        <dbReference type="ARBA" id="ARBA00022832"/>
    </source>
</evidence>
<dbReference type="SUPFAM" id="SSF52096">
    <property type="entry name" value="ClpP/crotonase"/>
    <property type="match status" value="2"/>
</dbReference>
<dbReference type="PROSITE" id="PS50989">
    <property type="entry name" value="COA_CT_CTER"/>
    <property type="match status" value="1"/>
</dbReference>
<dbReference type="InterPro" id="IPR016185">
    <property type="entry name" value="PreATP-grasp_dom_sf"/>
</dbReference>
<dbReference type="PROSITE" id="PS50979">
    <property type="entry name" value="BC"/>
    <property type="match status" value="1"/>
</dbReference>
<dbReference type="Gene3D" id="2.40.460.10">
    <property type="entry name" value="Biotin dependent carboxylase carboxyltransferase"/>
    <property type="match status" value="1"/>
</dbReference>
<dbReference type="GO" id="GO:0006633">
    <property type="term" value="P:fatty acid biosynthetic process"/>
    <property type="evidence" value="ECO:0007669"/>
    <property type="project" value="UniProtKB-KW"/>
</dbReference>
<keyword evidence="23" id="KW-0732">Signal</keyword>
<feature type="chain" id="PRO_5031570508" description="Acetyl-CoA carboxylase" evidence="23">
    <location>
        <begin position="22"/>
        <end position="2079"/>
    </location>
</feature>
<keyword evidence="17" id="KW-0464">Manganese</keyword>
<evidence type="ECO:0000256" key="23">
    <source>
        <dbReference type="SAM" id="SignalP"/>
    </source>
</evidence>
<evidence type="ECO:0000256" key="3">
    <source>
        <dbReference type="ARBA" id="ARBA00004956"/>
    </source>
</evidence>
<dbReference type="InterPro" id="IPR011764">
    <property type="entry name" value="Biotin_carboxylation_dom"/>
</dbReference>
<dbReference type="InterPro" id="IPR011053">
    <property type="entry name" value="Single_hybrid_motif"/>
</dbReference>
<dbReference type="SUPFAM" id="SSF52440">
    <property type="entry name" value="PreATP-grasp domain"/>
    <property type="match status" value="1"/>
</dbReference>
<dbReference type="UniPathway" id="UPA00655">
    <property type="reaction ID" value="UER00711"/>
</dbReference>
<organism evidence="29">
    <name type="scientific">Grammatophora oceanica</name>
    <dbReference type="NCBI Taxonomy" id="210454"/>
    <lineage>
        <taxon>Eukaryota</taxon>
        <taxon>Sar</taxon>
        <taxon>Stramenopiles</taxon>
        <taxon>Ochrophyta</taxon>
        <taxon>Bacillariophyta</taxon>
        <taxon>Fragilariophyceae</taxon>
        <taxon>Fragilariophycidae</taxon>
        <taxon>Rhabdonematales</taxon>
        <taxon>Grammatophoraceae</taxon>
        <taxon>Grammatophora</taxon>
    </lineage>
</organism>
<keyword evidence="8" id="KW-0597">Phosphoprotein</keyword>
<evidence type="ECO:0000259" key="28">
    <source>
        <dbReference type="PROSITE" id="PS50989"/>
    </source>
</evidence>
<protein>
    <recommendedName>
        <fullName evidence="30">Acetyl-CoA carboxylase</fullName>
    </recommendedName>
</protein>
<dbReference type="GO" id="GO:0003989">
    <property type="term" value="F:acetyl-CoA carboxylase activity"/>
    <property type="evidence" value="ECO:0007669"/>
    <property type="project" value="UniProtKB-EC"/>
</dbReference>